<accession>A0ABY8R7A2</accession>
<proteinExistence type="predicted"/>
<gene>
    <name evidence="1" type="ORF">QJS64_07960</name>
</gene>
<dbReference type="Proteomes" id="UP001239169">
    <property type="component" value="Chromosome"/>
</dbReference>
<sequence length="85" mass="9401">MTQEIRRLFSNPVSQTITAGQNDNVLFTGLQFAVESDITGSTSTLSLILAGWHTYLIIYSISENLDTNTTIRSTILVNLLVLQLI</sequence>
<dbReference type="EMBL" id="CP124685">
    <property type="protein sequence ID" value="WGX76943.1"/>
    <property type="molecule type" value="Genomic_DNA"/>
</dbReference>
<reference evidence="1 2" key="1">
    <citation type="submission" date="2023-04" db="EMBL/GenBank/DDBJ databases">
        <title>Bacteria Genome Submission.</title>
        <authorList>
            <person name="Isaac P."/>
        </authorList>
    </citation>
    <scope>NUCLEOTIDE SEQUENCE [LARGE SCALE GENOMIC DNA]</scope>
    <source>
        <strain evidence="1 2">SampleS7P1</strain>
    </source>
</reference>
<keyword evidence="2" id="KW-1185">Reference proteome</keyword>
<organism evidence="1 2">
    <name type="scientific">Paraclostridium bifermentans</name>
    <name type="common">Clostridium bifermentans</name>
    <dbReference type="NCBI Taxonomy" id="1490"/>
    <lineage>
        <taxon>Bacteria</taxon>
        <taxon>Bacillati</taxon>
        <taxon>Bacillota</taxon>
        <taxon>Clostridia</taxon>
        <taxon>Peptostreptococcales</taxon>
        <taxon>Peptostreptococcaceae</taxon>
        <taxon>Paraclostridium</taxon>
    </lineage>
</organism>
<name>A0ABY8R7A2_PARBF</name>
<evidence type="ECO:0000313" key="2">
    <source>
        <dbReference type="Proteomes" id="UP001239169"/>
    </source>
</evidence>
<evidence type="ECO:0000313" key="1">
    <source>
        <dbReference type="EMBL" id="WGX76943.1"/>
    </source>
</evidence>
<protein>
    <submittedName>
        <fullName evidence="1">Uncharacterized protein</fullName>
    </submittedName>
</protein>